<feature type="transmembrane region" description="Helical" evidence="6">
    <location>
        <begin position="207"/>
        <end position="227"/>
    </location>
</feature>
<dbReference type="Proteomes" id="UP000318359">
    <property type="component" value="Unassembled WGS sequence"/>
</dbReference>
<dbReference type="PANTHER" id="PTHR23427:SF2">
    <property type="entry name" value="SURFEIT LOCUS PROTEIN 1"/>
    <property type="match status" value="1"/>
</dbReference>
<dbReference type="EMBL" id="SHBM01000005">
    <property type="protein sequence ID" value="RZO18667.1"/>
    <property type="molecule type" value="Genomic_DNA"/>
</dbReference>
<dbReference type="Pfam" id="PF02104">
    <property type="entry name" value="SURF1"/>
    <property type="match status" value="1"/>
</dbReference>
<evidence type="ECO:0000313" key="8">
    <source>
        <dbReference type="Proteomes" id="UP000318359"/>
    </source>
</evidence>
<sequence length="232" mass="26551">MTNKKSFNPGRNISIFFIFFSLLFFSLGLWQIERGQNKQEVLDLFAEGIKAEPSTLSSQSQKWQRVNAKGTLDGTRQIYIDNVVHRGRVGFKVLTPLKIDDEDGLILVDRGWIEKNANISVLPDISLSQKKIEVSGLLVKPELGFVLSDNLITASWPKTSQTQSLDYIAKEYKEEIYPFILVAEPTYDDALTYMDVIPTNMPAVKHYGYALQWFSMFIVLCGMYLYVGFKRR</sequence>
<keyword evidence="6" id="KW-1003">Cell membrane</keyword>
<gene>
    <name evidence="7" type="ORF">EVB00_00685</name>
</gene>
<evidence type="ECO:0000256" key="6">
    <source>
        <dbReference type="RuleBase" id="RU363076"/>
    </source>
</evidence>
<comment type="similarity">
    <text evidence="2 6">Belongs to the SURF1 family.</text>
</comment>
<feature type="transmembrane region" description="Helical" evidence="6">
    <location>
        <begin position="12"/>
        <end position="32"/>
    </location>
</feature>
<proteinExistence type="inferred from homology"/>
<dbReference type="InterPro" id="IPR002994">
    <property type="entry name" value="Surf1/Shy1"/>
</dbReference>
<dbReference type="AlphaFoldDB" id="A0A520MBS5"/>
<name>A0A520MBS5_9GAMM</name>
<evidence type="ECO:0000256" key="2">
    <source>
        <dbReference type="ARBA" id="ARBA00007165"/>
    </source>
</evidence>
<keyword evidence="4 6" id="KW-1133">Transmembrane helix</keyword>
<dbReference type="GO" id="GO:0005886">
    <property type="term" value="C:plasma membrane"/>
    <property type="evidence" value="ECO:0007669"/>
    <property type="project" value="UniProtKB-SubCell"/>
</dbReference>
<comment type="subcellular location">
    <subcellularLocation>
        <location evidence="6">Cell membrane</location>
        <topology evidence="6">Multi-pass membrane protein</topology>
    </subcellularLocation>
    <subcellularLocation>
        <location evidence="1">Membrane</location>
    </subcellularLocation>
</comment>
<keyword evidence="3 6" id="KW-0812">Transmembrane</keyword>
<keyword evidence="5 6" id="KW-0472">Membrane</keyword>
<reference evidence="7 8" key="1">
    <citation type="submission" date="2019-02" db="EMBL/GenBank/DDBJ databases">
        <title>Prokaryotic population dynamics and viral predation in marine succession experiment using metagenomics: the confinement effect.</title>
        <authorList>
            <person name="Haro-Moreno J.M."/>
            <person name="Rodriguez-Valera F."/>
            <person name="Lopez-Perez M."/>
        </authorList>
    </citation>
    <scope>NUCLEOTIDE SEQUENCE [LARGE SCALE GENOMIC DNA]</scope>
    <source>
        <strain evidence="7">MED-G167</strain>
    </source>
</reference>
<evidence type="ECO:0000256" key="4">
    <source>
        <dbReference type="ARBA" id="ARBA00022989"/>
    </source>
</evidence>
<evidence type="ECO:0000256" key="1">
    <source>
        <dbReference type="ARBA" id="ARBA00004370"/>
    </source>
</evidence>
<dbReference type="PROSITE" id="PS50895">
    <property type="entry name" value="SURF1"/>
    <property type="match status" value="1"/>
</dbReference>
<dbReference type="CDD" id="cd06662">
    <property type="entry name" value="SURF1"/>
    <property type="match status" value="1"/>
</dbReference>
<dbReference type="InterPro" id="IPR045214">
    <property type="entry name" value="Surf1/Surf4"/>
</dbReference>
<dbReference type="PANTHER" id="PTHR23427">
    <property type="entry name" value="SURFEIT LOCUS PROTEIN"/>
    <property type="match status" value="1"/>
</dbReference>
<comment type="caution">
    <text evidence="7">The sequence shown here is derived from an EMBL/GenBank/DDBJ whole genome shotgun (WGS) entry which is preliminary data.</text>
</comment>
<evidence type="ECO:0000256" key="5">
    <source>
        <dbReference type="ARBA" id="ARBA00023136"/>
    </source>
</evidence>
<organism evidence="7 8">
    <name type="scientific">SAR86 cluster bacterium</name>
    <dbReference type="NCBI Taxonomy" id="2030880"/>
    <lineage>
        <taxon>Bacteria</taxon>
        <taxon>Pseudomonadati</taxon>
        <taxon>Pseudomonadota</taxon>
        <taxon>Gammaproteobacteria</taxon>
        <taxon>SAR86 cluster</taxon>
    </lineage>
</organism>
<accession>A0A520MBS5</accession>
<evidence type="ECO:0000313" key="7">
    <source>
        <dbReference type="EMBL" id="RZO18667.1"/>
    </source>
</evidence>
<protein>
    <recommendedName>
        <fullName evidence="6">SURF1-like protein</fullName>
    </recommendedName>
</protein>
<evidence type="ECO:0000256" key="3">
    <source>
        <dbReference type="ARBA" id="ARBA00022692"/>
    </source>
</evidence>